<keyword evidence="1 3" id="KW-0732">Signal</keyword>
<evidence type="ECO:0000313" key="6">
    <source>
        <dbReference type="Proteomes" id="UP001204376"/>
    </source>
</evidence>
<comment type="caution">
    <text evidence="5">The sequence shown here is derived from an EMBL/GenBank/DDBJ whole genome shotgun (WGS) entry which is preliminary data.</text>
</comment>
<dbReference type="GO" id="GO:0016829">
    <property type="term" value="F:lyase activity"/>
    <property type="evidence" value="ECO:0007669"/>
    <property type="project" value="UniProtKB-KW"/>
</dbReference>
<gene>
    <name evidence="5" type="ORF">NPE20_11920</name>
</gene>
<reference evidence="5 6" key="1">
    <citation type="submission" date="2022-07" db="EMBL/GenBank/DDBJ databases">
        <title>Mucilaginibacter sp. JC4.</title>
        <authorList>
            <person name="Le V."/>
            <person name="Ko S.-R."/>
            <person name="Ahn C.-Y."/>
            <person name="Oh H.-M."/>
        </authorList>
    </citation>
    <scope>NUCLEOTIDE SEQUENCE [LARGE SCALE GENOMIC DNA]</scope>
    <source>
        <strain evidence="5 6">JC4</strain>
    </source>
</reference>
<accession>A0ABT1T403</accession>
<dbReference type="Proteomes" id="UP001204376">
    <property type="component" value="Unassembled WGS sequence"/>
</dbReference>
<sequence>MKKLLCFFGLLAITICSKAQIISLDKNEVALMRKTINKDSKYKKAFEPYQKTADQALTETPNPIETILSQGLLAGDQKKTASLKAVEDAYKTYALALTYKYSGKKEYLDKAITFLTAWSKVNKATEDPINETKLEDMVTAYDLIRSEIKPNDKTLIDGWMRSMANAQVNSASAKGNRGTAINNWNSHRIKMFTLIAYTLHDDSYNSTITQELEKHLNINLNPDGTTHDLVERDAFHYQTYDIEPLLSACIAIYRATGKDYFTWQTANGSSIKKCVDYMTPFMTGEKTHPEFVNSKVPFDLKRAQNGEKGYAPGTLFEPKNGVETFALAAYFDTDYLKVIRKATNNNDYLNWHMALDAFTTNKKKS</sequence>
<evidence type="ECO:0000259" key="4">
    <source>
        <dbReference type="Pfam" id="PF05426"/>
    </source>
</evidence>
<protein>
    <submittedName>
        <fullName evidence="5">Alginate lyase family protein</fullName>
    </submittedName>
</protein>
<dbReference type="InterPro" id="IPR008929">
    <property type="entry name" value="Chondroitin_lyas"/>
</dbReference>
<organism evidence="5 6">
    <name type="scientific">Mucilaginibacter aquariorum</name>
    <dbReference type="NCBI Taxonomy" id="2967225"/>
    <lineage>
        <taxon>Bacteria</taxon>
        <taxon>Pseudomonadati</taxon>
        <taxon>Bacteroidota</taxon>
        <taxon>Sphingobacteriia</taxon>
        <taxon>Sphingobacteriales</taxon>
        <taxon>Sphingobacteriaceae</taxon>
        <taxon>Mucilaginibacter</taxon>
    </lineage>
</organism>
<feature type="domain" description="Alginate lyase" evidence="4">
    <location>
        <begin position="57"/>
        <end position="287"/>
    </location>
</feature>
<evidence type="ECO:0000313" key="5">
    <source>
        <dbReference type="EMBL" id="MCQ6958673.1"/>
    </source>
</evidence>
<dbReference type="Gene3D" id="1.50.10.100">
    <property type="entry name" value="Chondroitin AC/alginate lyase"/>
    <property type="match status" value="1"/>
</dbReference>
<dbReference type="EMBL" id="JANHOH010000002">
    <property type="protein sequence ID" value="MCQ6958673.1"/>
    <property type="molecule type" value="Genomic_DNA"/>
</dbReference>
<dbReference type="RefSeq" id="WP_256538870.1">
    <property type="nucleotide sequence ID" value="NZ_JANHOH010000002.1"/>
</dbReference>
<evidence type="ECO:0000256" key="1">
    <source>
        <dbReference type="ARBA" id="ARBA00022729"/>
    </source>
</evidence>
<feature type="signal peptide" evidence="3">
    <location>
        <begin position="1"/>
        <end position="19"/>
    </location>
</feature>
<dbReference type="InterPro" id="IPR008397">
    <property type="entry name" value="Alginate_lyase_dom"/>
</dbReference>
<dbReference type="SUPFAM" id="SSF48230">
    <property type="entry name" value="Chondroitin AC/alginate lyase"/>
    <property type="match status" value="1"/>
</dbReference>
<keyword evidence="6" id="KW-1185">Reference proteome</keyword>
<evidence type="ECO:0000256" key="2">
    <source>
        <dbReference type="ARBA" id="ARBA00023239"/>
    </source>
</evidence>
<evidence type="ECO:0000256" key="3">
    <source>
        <dbReference type="SAM" id="SignalP"/>
    </source>
</evidence>
<name>A0ABT1T403_9SPHI</name>
<dbReference type="Pfam" id="PF05426">
    <property type="entry name" value="Alginate_lyase"/>
    <property type="match status" value="1"/>
</dbReference>
<proteinExistence type="predicted"/>
<feature type="chain" id="PRO_5046153224" evidence="3">
    <location>
        <begin position="20"/>
        <end position="365"/>
    </location>
</feature>
<keyword evidence="2 5" id="KW-0456">Lyase</keyword>